<evidence type="ECO:0000313" key="12">
    <source>
        <dbReference type="EMBL" id="MBB5918627.1"/>
    </source>
</evidence>
<keyword evidence="5 7" id="KW-0418">Kinase</keyword>
<gene>
    <name evidence="7 8" type="primary">xylB</name>
    <name evidence="12" type="ORF">BJY24_007539</name>
</gene>
<evidence type="ECO:0000256" key="7">
    <source>
        <dbReference type="HAMAP-Rule" id="MF_02220"/>
    </source>
</evidence>
<dbReference type="Gene3D" id="3.30.420.40">
    <property type="match status" value="2"/>
</dbReference>
<dbReference type="Pfam" id="PF00370">
    <property type="entry name" value="FGGY_N"/>
    <property type="match status" value="1"/>
</dbReference>
<dbReference type="GO" id="GO:0005998">
    <property type="term" value="P:xylulose catabolic process"/>
    <property type="evidence" value="ECO:0007669"/>
    <property type="project" value="UniProtKB-UniRule"/>
</dbReference>
<sequence length="465" mass="48382">MLVAGVDSSTQSCKVVVCDADSGNIVRHSKVPHPDGTEVPAEAWWSALREATDGLLDGVSAIAVAGQQHGLVALDASGVPVREALLWNDTRSARAAEDLVAEFGGARAWAEAVGLVPLAAHTVAKLRWLADHEPRHADRVARVLLPHDYLTWRLLGGTPDVEPITDRGDASGTGYWSPASGEYRKDLVALGFRDRLPELPRVLGPSEAAGQTSDGLLVAAGTGDNASAALGLGIGDGDVVVSLGTSGTVFTRASHPSADGSGAIQGFADATGAFLPLVCTLNAARVLDRTAALLGIGLDELETVARQSVPGAAGLTLLPYLTGERTPNLPDAAGTLHGLTLESMAPHHMARAGIEGMLCNLADSLDRLRADGITPRRVLLIGGAAANPLVAEIAAEIFEVEVAVPDPQEYVALGAARQAAWTLARTPTPPAWKPPPAREFPPPANGPGPEIRSRYTTLRQRLHGV</sequence>
<keyword evidence="2 7" id="KW-0859">Xylose metabolism</keyword>
<evidence type="ECO:0000256" key="3">
    <source>
        <dbReference type="ARBA" id="ARBA00022679"/>
    </source>
</evidence>
<dbReference type="AlphaFoldDB" id="A0A7W9PM92"/>
<comment type="caution">
    <text evidence="12">The sequence shown here is derived from an EMBL/GenBank/DDBJ whole genome shotgun (WGS) entry which is preliminary data.</text>
</comment>
<dbReference type="InterPro" id="IPR043129">
    <property type="entry name" value="ATPase_NBD"/>
</dbReference>
<evidence type="ECO:0000256" key="4">
    <source>
        <dbReference type="ARBA" id="ARBA00022741"/>
    </source>
</evidence>
<dbReference type="NCBIfam" id="TIGR01312">
    <property type="entry name" value="XylB"/>
    <property type="match status" value="1"/>
</dbReference>
<dbReference type="InterPro" id="IPR018485">
    <property type="entry name" value="FGGY_C"/>
</dbReference>
<feature type="domain" description="Carbohydrate kinase FGGY C-terminal" evidence="11">
    <location>
        <begin position="240"/>
        <end position="422"/>
    </location>
</feature>
<keyword evidence="13" id="KW-1185">Reference proteome</keyword>
<comment type="catalytic activity">
    <reaction evidence="7 8">
        <text>D-xylulose + ATP = D-xylulose 5-phosphate + ADP + H(+)</text>
        <dbReference type="Rhea" id="RHEA:10964"/>
        <dbReference type="ChEBI" id="CHEBI:15378"/>
        <dbReference type="ChEBI" id="CHEBI:17140"/>
        <dbReference type="ChEBI" id="CHEBI:30616"/>
        <dbReference type="ChEBI" id="CHEBI:57737"/>
        <dbReference type="ChEBI" id="CHEBI:456216"/>
        <dbReference type="EC" id="2.7.1.17"/>
    </reaction>
</comment>
<dbReference type="InterPro" id="IPR006000">
    <property type="entry name" value="Xylulokinase"/>
</dbReference>
<evidence type="ECO:0000259" key="11">
    <source>
        <dbReference type="Pfam" id="PF02782"/>
    </source>
</evidence>
<comment type="function">
    <text evidence="7">Catalyzes the phosphorylation of D-xylulose to D-xylulose 5-phosphate.</text>
</comment>
<dbReference type="Pfam" id="PF02782">
    <property type="entry name" value="FGGY_C"/>
    <property type="match status" value="1"/>
</dbReference>
<proteinExistence type="inferred from homology"/>
<feature type="domain" description="Carbohydrate kinase FGGY N-terminal" evidence="10">
    <location>
        <begin position="3"/>
        <end position="222"/>
    </location>
</feature>
<keyword evidence="6 7" id="KW-0067">ATP-binding</keyword>
<evidence type="ECO:0000256" key="1">
    <source>
        <dbReference type="ARBA" id="ARBA00009156"/>
    </source>
</evidence>
<evidence type="ECO:0000313" key="13">
    <source>
        <dbReference type="Proteomes" id="UP000540412"/>
    </source>
</evidence>
<feature type="site" description="Important for activity" evidence="7">
    <location>
        <position position="7"/>
    </location>
</feature>
<keyword evidence="7 8" id="KW-0119">Carbohydrate metabolism</keyword>
<evidence type="ECO:0000256" key="8">
    <source>
        <dbReference type="RuleBase" id="RU364073"/>
    </source>
</evidence>
<dbReference type="EMBL" id="JACHIT010000002">
    <property type="protein sequence ID" value="MBB5918627.1"/>
    <property type="molecule type" value="Genomic_DNA"/>
</dbReference>
<dbReference type="HAMAP" id="MF_02220">
    <property type="entry name" value="XylB"/>
    <property type="match status" value="1"/>
</dbReference>
<dbReference type="SUPFAM" id="SSF53067">
    <property type="entry name" value="Actin-like ATPase domain"/>
    <property type="match status" value="2"/>
</dbReference>
<dbReference type="PIRSF" id="PIRSF000538">
    <property type="entry name" value="GlpK"/>
    <property type="match status" value="1"/>
</dbReference>
<keyword evidence="3 7" id="KW-0808">Transferase</keyword>
<feature type="compositionally biased region" description="Pro residues" evidence="9">
    <location>
        <begin position="428"/>
        <end position="446"/>
    </location>
</feature>
<evidence type="ECO:0000259" key="10">
    <source>
        <dbReference type="Pfam" id="PF00370"/>
    </source>
</evidence>
<dbReference type="PANTHER" id="PTHR43095">
    <property type="entry name" value="SUGAR KINASE"/>
    <property type="match status" value="1"/>
</dbReference>
<dbReference type="Proteomes" id="UP000540412">
    <property type="component" value="Unassembled WGS sequence"/>
</dbReference>
<organism evidence="12 13">
    <name type="scientific">Nocardia transvalensis</name>
    <dbReference type="NCBI Taxonomy" id="37333"/>
    <lineage>
        <taxon>Bacteria</taxon>
        <taxon>Bacillati</taxon>
        <taxon>Actinomycetota</taxon>
        <taxon>Actinomycetes</taxon>
        <taxon>Mycobacteriales</taxon>
        <taxon>Nocardiaceae</taxon>
        <taxon>Nocardia</taxon>
    </lineage>
</organism>
<dbReference type="PANTHER" id="PTHR43095:SF5">
    <property type="entry name" value="XYLULOSE KINASE"/>
    <property type="match status" value="1"/>
</dbReference>
<dbReference type="GO" id="GO:0005524">
    <property type="term" value="F:ATP binding"/>
    <property type="evidence" value="ECO:0007669"/>
    <property type="project" value="UniProtKB-UniRule"/>
</dbReference>
<reference evidence="12 13" key="1">
    <citation type="submission" date="2020-08" db="EMBL/GenBank/DDBJ databases">
        <title>Sequencing the genomes of 1000 actinobacteria strains.</title>
        <authorList>
            <person name="Klenk H.-P."/>
        </authorList>
    </citation>
    <scope>NUCLEOTIDE SEQUENCE [LARGE SCALE GENOMIC DNA]</scope>
    <source>
        <strain evidence="12 13">DSM 43582</strain>
    </source>
</reference>
<accession>A0A7W9PM92</accession>
<evidence type="ECO:0000256" key="5">
    <source>
        <dbReference type="ARBA" id="ARBA00022777"/>
    </source>
</evidence>
<feature type="region of interest" description="Disordered" evidence="9">
    <location>
        <begin position="428"/>
        <end position="452"/>
    </location>
</feature>
<dbReference type="GO" id="GO:0004856">
    <property type="term" value="F:D-xylulokinase activity"/>
    <property type="evidence" value="ECO:0007669"/>
    <property type="project" value="UniProtKB-UniRule"/>
</dbReference>
<evidence type="ECO:0000256" key="6">
    <source>
        <dbReference type="ARBA" id="ARBA00022840"/>
    </source>
</evidence>
<feature type="active site" description="Proton acceptor" evidence="7">
    <location>
        <position position="224"/>
    </location>
</feature>
<dbReference type="InterPro" id="IPR050406">
    <property type="entry name" value="FGGY_Carb_Kinase"/>
</dbReference>
<dbReference type="GO" id="GO:0042732">
    <property type="term" value="P:D-xylose metabolic process"/>
    <property type="evidence" value="ECO:0007669"/>
    <property type="project" value="UniProtKB-KW"/>
</dbReference>
<name>A0A7W9PM92_9NOCA</name>
<comment type="similarity">
    <text evidence="1 7 8">Belongs to the FGGY kinase family.</text>
</comment>
<dbReference type="CDD" id="cd07809">
    <property type="entry name" value="ASKHA_NBD_FGGY_BaXK-like"/>
    <property type="match status" value="1"/>
</dbReference>
<dbReference type="InterPro" id="IPR000577">
    <property type="entry name" value="Carb_kinase_FGGY"/>
</dbReference>
<protein>
    <recommendedName>
        <fullName evidence="7 8">Xylulose kinase</fullName>
        <shortName evidence="7 8">Xylulokinase</shortName>
        <ecNumber evidence="7 8">2.7.1.17</ecNumber>
    </recommendedName>
</protein>
<keyword evidence="4 7" id="KW-0547">Nucleotide-binding</keyword>
<evidence type="ECO:0000256" key="2">
    <source>
        <dbReference type="ARBA" id="ARBA00022629"/>
    </source>
</evidence>
<feature type="binding site" evidence="7">
    <location>
        <begin position="68"/>
        <end position="69"/>
    </location>
    <ligand>
        <name>substrate</name>
    </ligand>
</feature>
<evidence type="ECO:0000256" key="9">
    <source>
        <dbReference type="SAM" id="MobiDB-lite"/>
    </source>
</evidence>
<dbReference type="InterPro" id="IPR018484">
    <property type="entry name" value="FGGY_N"/>
</dbReference>
<dbReference type="EC" id="2.7.1.17" evidence="7 8"/>